<dbReference type="InterPro" id="IPR019775">
    <property type="entry name" value="WD40_repeat_CS"/>
</dbReference>
<dbReference type="InterPro" id="IPR015943">
    <property type="entry name" value="WD40/YVTN_repeat-like_dom_sf"/>
</dbReference>
<evidence type="ECO:0000313" key="5">
    <source>
        <dbReference type="EMBL" id="RDW79404.1"/>
    </source>
</evidence>
<dbReference type="SMART" id="SM00320">
    <property type="entry name" value="WD40"/>
    <property type="match status" value="3"/>
</dbReference>
<dbReference type="SUPFAM" id="SSF50978">
    <property type="entry name" value="WD40 repeat-like"/>
    <property type="match status" value="1"/>
</dbReference>
<dbReference type="EMBL" id="PDLM01000004">
    <property type="protein sequence ID" value="RDW79404.1"/>
    <property type="molecule type" value="Genomic_DNA"/>
</dbReference>
<dbReference type="PROSITE" id="PS50082">
    <property type="entry name" value="WD_REPEATS_2"/>
    <property type="match status" value="1"/>
</dbReference>
<gene>
    <name evidence="5" type="ORF">BP6252_04042</name>
</gene>
<dbReference type="PROSITE" id="PS00678">
    <property type="entry name" value="WD_REPEATS_1"/>
    <property type="match status" value="1"/>
</dbReference>
<dbReference type="Pfam" id="PF00400">
    <property type="entry name" value="WD40"/>
    <property type="match status" value="1"/>
</dbReference>
<dbReference type="PROSITE" id="PS50294">
    <property type="entry name" value="WD_REPEATS_REGION"/>
    <property type="match status" value="1"/>
</dbReference>
<name>A0A3D8RZY2_9HELO</name>
<dbReference type="AlphaFoldDB" id="A0A3D8RZY2"/>
<dbReference type="STRING" id="1849047.A0A3D8RZY2"/>
<evidence type="ECO:0000256" key="2">
    <source>
        <dbReference type="ARBA" id="ARBA00022737"/>
    </source>
</evidence>
<comment type="caution">
    <text evidence="5">The sequence shown here is derived from an EMBL/GenBank/DDBJ whole genome shotgun (WGS) entry which is preliminary data.</text>
</comment>
<dbReference type="InterPro" id="IPR001680">
    <property type="entry name" value="WD40_rpt"/>
</dbReference>
<evidence type="ECO:0000256" key="4">
    <source>
        <dbReference type="PROSITE-ProRule" id="PRU00221"/>
    </source>
</evidence>
<dbReference type="PANTHER" id="PTHR15622">
    <property type="entry name" value="WD40 REPEAT PROTEIN"/>
    <property type="match status" value="1"/>
</dbReference>
<keyword evidence="6" id="KW-1185">Reference proteome</keyword>
<evidence type="ECO:0000256" key="3">
    <source>
        <dbReference type="ARBA" id="ARBA00022786"/>
    </source>
</evidence>
<keyword evidence="1 4" id="KW-0853">WD repeat</keyword>
<dbReference type="GO" id="GO:0000209">
    <property type="term" value="P:protein polyubiquitination"/>
    <property type="evidence" value="ECO:0007669"/>
    <property type="project" value="TreeGrafter"/>
</dbReference>
<keyword evidence="2" id="KW-0677">Repeat</keyword>
<protein>
    <submittedName>
        <fullName evidence="5">Uncharacterized protein</fullName>
    </submittedName>
</protein>
<dbReference type="PANTHER" id="PTHR15622:SF2">
    <property type="entry name" value="U4_U6 SMALL NUCLEAR RIBONUCLEOPROTEIN PRP4"/>
    <property type="match status" value="1"/>
</dbReference>
<proteinExistence type="predicted"/>
<feature type="repeat" description="WD" evidence="4">
    <location>
        <begin position="252"/>
        <end position="293"/>
    </location>
</feature>
<keyword evidence="3" id="KW-0833">Ubl conjugation pathway</keyword>
<dbReference type="InterPro" id="IPR051983">
    <property type="entry name" value="WSB_SOCS-box_domain"/>
</dbReference>
<reference evidence="5 6" key="1">
    <citation type="journal article" date="2018" name="IMA Fungus">
        <title>IMA Genome-F 9: Draft genome sequence of Annulohypoxylon stygium, Aspergillus mulundensis, Berkeleyomyces basicola (syn. Thielaviopsis basicola), Ceratocystis smalleyi, two Cercospora beticola strains, Coleophoma cylindrospora, Fusarium fracticaudum, Phialophora cf. hyalina, and Morchella septimelata.</title>
        <authorList>
            <person name="Wingfield B.D."/>
            <person name="Bills G.F."/>
            <person name="Dong Y."/>
            <person name="Huang W."/>
            <person name="Nel W.J."/>
            <person name="Swalarsk-Parry B.S."/>
            <person name="Vaghefi N."/>
            <person name="Wilken P.M."/>
            <person name="An Z."/>
            <person name="de Beer Z.W."/>
            <person name="De Vos L."/>
            <person name="Chen L."/>
            <person name="Duong T.A."/>
            <person name="Gao Y."/>
            <person name="Hammerbacher A."/>
            <person name="Kikkert J.R."/>
            <person name="Li Y."/>
            <person name="Li H."/>
            <person name="Li K."/>
            <person name="Li Q."/>
            <person name="Liu X."/>
            <person name="Ma X."/>
            <person name="Naidoo K."/>
            <person name="Pethybridge S.J."/>
            <person name="Sun J."/>
            <person name="Steenkamp E.T."/>
            <person name="van der Nest M.A."/>
            <person name="van Wyk S."/>
            <person name="Wingfield M.J."/>
            <person name="Xiong C."/>
            <person name="Yue Q."/>
            <person name="Zhang X."/>
        </authorList>
    </citation>
    <scope>NUCLEOTIDE SEQUENCE [LARGE SCALE GENOMIC DNA]</scope>
    <source>
        <strain evidence="5 6">BP6252</strain>
    </source>
</reference>
<organism evidence="5 6">
    <name type="scientific">Coleophoma cylindrospora</name>
    <dbReference type="NCBI Taxonomy" id="1849047"/>
    <lineage>
        <taxon>Eukaryota</taxon>
        <taxon>Fungi</taxon>
        <taxon>Dikarya</taxon>
        <taxon>Ascomycota</taxon>
        <taxon>Pezizomycotina</taxon>
        <taxon>Leotiomycetes</taxon>
        <taxon>Helotiales</taxon>
        <taxon>Dermateaceae</taxon>
        <taxon>Coleophoma</taxon>
    </lineage>
</organism>
<sequence length="471" mass="53171">MLRTQRNTKPYPYELAHDFHAEDGTPVSWAPNHPLDWASEESEKQLLQQAAVPGASTATASHMTLSQDELLLAVAVGSNIVIYSVEGFRLVETLKDSKETIDVLVFGWSSQPSEYILLSQSMADGEVQPTIVLWHLDHDGKDTQMVPSPNVDLLAVSLSGIDTVIESVSSEMPWMQKESVRTALATGLTDLLSNTIRKYLLLERKVIYGTFPSQCFSSLRANVSQRLFCYLLNDKTTIEVFDMKSKKVVHRLVGHTENITSAVPSPNMKLLASVSWDGTVRIWNLENGECMNVLGSFEQQLWAGDWSLDSKHFAFTGGAGQVFGYRIADGTRVNEVFDIYPEESGSSRSIRWSPNGQKIAMCQEGSKLMIWSPWTNEMKQLWKWKFPRGINADFEPDLGDWIDGGSKLIFNYHVYKSYVEVFDLVQNRKWLFSGGRNIKSADQAAQHYCFSTKRQMMIILCEDGVVRAWRL</sequence>
<evidence type="ECO:0000256" key="1">
    <source>
        <dbReference type="ARBA" id="ARBA00022574"/>
    </source>
</evidence>
<dbReference type="Gene3D" id="2.130.10.10">
    <property type="entry name" value="YVTN repeat-like/Quinoprotein amine dehydrogenase"/>
    <property type="match status" value="1"/>
</dbReference>
<evidence type="ECO:0000313" key="6">
    <source>
        <dbReference type="Proteomes" id="UP000256645"/>
    </source>
</evidence>
<dbReference type="InterPro" id="IPR036322">
    <property type="entry name" value="WD40_repeat_dom_sf"/>
</dbReference>
<accession>A0A3D8RZY2</accession>
<dbReference type="OrthoDB" id="1367865at2759"/>
<dbReference type="Proteomes" id="UP000256645">
    <property type="component" value="Unassembled WGS sequence"/>
</dbReference>